<dbReference type="Proteomes" id="UP000324797">
    <property type="component" value="Unassembled WGS sequence"/>
</dbReference>
<dbReference type="EMBL" id="VSTH01000007">
    <property type="protein sequence ID" value="TYO68386.1"/>
    <property type="molecule type" value="Genomic_DNA"/>
</dbReference>
<organism evidence="1 2">
    <name type="scientific">Bradyrhizobium hipponense</name>
    <dbReference type="NCBI Taxonomy" id="2605638"/>
    <lineage>
        <taxon>Bacteria</taxon>
        <taxon>Pseudomonadati</taxon>
        <taxon>Pseudomonadota</taxon>
        <taxon>Alphaproteobacteria</taxon>
        <taxon>Hyphomicrobiales</taxon>
        <taxon>Nitrobacteraceae</taxon>
        <taxon>Bradyrhizobium</taxon>
    </lineage>
</organism>
<dbReference type="PANTHER" id="PTHR42782">
    <property type="entry name" value="SI:CH73-314G15.3"/>
    <property type="match status" value="1"/>
</dbReference>
<dbReference type="CDD" id="cd00657">
    <property type="entry name" value="Ferritin_like"/>
    <property type="match status" value="1"/>
</dbReference>
<dbReference type="InterPro" id="IPR007402">
    <property type="entry name" value="DUF455"/>
</dbReference>
<gene>
    <name evidence="1" type="ORF">FXV83_00710</name>
</gene>
<dbReference type="AlphaFoldDB" id="A0A5S4YVK8"/>
<dbReference type="RefSeq" id="WP_148736783.1">
    <property type="nucleotide sequence ID" value="NZ_VSTH01000007.1"/>
</dbReference>
<dbReference type="SUPFAM" id="SSF47240">
    <property type="entry name" value="Ferritin-like"/>
    <property type="match status" value="1"/>
</dbReference>
<evidence type="ECO:0000313" key="1">
    <source>
        <dbReference type="EMBL" id="TYO68386.1"/>
    </source>
</evidence>
<accession>A0A5S4YVK8</accession>
<sequence length="408" mass="45715">MRVAETVERTKDHIARCVRISNLLAFWTMTTPEVELKTIFARHLYWAVHSAERLRARLAELAVDVDPRTVPLQTASDDLMACESALTTPEKIRALYGVALMNLKTSMADHANRTDALADEPTIRVLNDLTASAASAAEEADTAFRSVREIFPDMSTSSSSNEGHLPARIPVRPARDRRFSETASNPNLTDTVKLLHVFYTDLELSTIEACSRMIVEFPAMPWQFVVDMARQCWDEARHADAFRTRLLQLGGSLGTYAISYALWDMADGENVDVSLAVQQRVGEWIGVDGAIWQAQQLRFGGDEVTSELFDFVALDEITHVAFGNKWLRSVAGSEAQIKLVHDLALHKRSACGKSVDGPLTFPYNDWACERGGFTEGERDELRARFLKYGSQFRELDEAQERERVAASR</sequence>
<dbReference type="InterPro" id="IPR009078">
    <property type="entry name" value="Ferritin-like_SF"/>
</dbReference>
<protein>
    <submittedName>
        <fullName evidence="1">DUF455 family protein</fullName>
    </submittedName>
</protein>
<name>A0A5S4YVK8_9BRAD</name>
<keyword evidence="2" id="KW-1185">Reference proteome</keyword>
<dbReference type="PANTHER" id="PTHR42782:SF2">
    <property type="entry name" value="3-OXOACYL-[ACYL-CARRIER-PROTEIN] SYNTHASE-LIKE PROTEIN"/>
    <property type="match status" value="1"/>
</dbReference>
<reference evidence="1 2" key="1">
    <citation type="submission" date="2019-08" db="EMBL/GenBank/DDBJ databases">
        <title>Bradyrhizobium hipponensis sp. nov., a rhizobium isolated from a Lupinus angustifolius root nodule in Tunisia.</title>
        <authorList>
            <person name="Off K."/>
            <person name="Rejili M."/>
            <person name="Mars M."/>
            <person name="Brachmann A."/>
            <person name="Marin M."/>
        </authorList>
    </citation>
    <scope>NUCLEOTIDE SEQUENCE [LARGE SCALE GENOMIC DNA]</scope>
    <source>
        <strain evidence="2">aSej3</strain>
    </source>
</reference>
<proteinExistence type="predicted"/>
<dbReference type="Pfam" id="PF04305">
    <property type="entry name" value="DUF455"/>
    <property type="match status" value="1"/>
</dbReference>
<comment type="caution">
    <text evidence="1">The sequence shown here is derived from an EMBL/GenBank/DDBJ whole genome shotgun (WGS) entry which is preliminary data.</text>
</comment>
<evidence type="ECO:0000313" key="2">
    <source>
        <dbReference type="Proteomes" id="UP000324797"/>
    </source>
</evidence>